<dbReference type="EMBL" id="AP022870">
    <property type="protein sequence ID" value="BCB77881.1"/>
    <property type="molecule type" value="Genomic_DNA"/>
</dbReference>
<name>A0A6F8XVW9_9ACTN</name>
<dbReference type="RefSeq" id="WP_173037549.1">
    <property type="nucleotide sequence ID" value="NZ_AP022870.1"/>
</dbReference>
<dbReference type="Gene3D" id="3.40.50.1110">
    <property type="entry name" value="SGNH hydrolase"/>
    <property type="match status" value="1"/>
</dbReference>
<evidence type="ECO:0000256" key="1">
    <source>
        <dbReference type="SAM" id="MobiDB-lite"/>
    </source>
</evidence>
<dbReference type="AlphaFoldDB" id="A0A6F8XVW9"/>
<dbReference type="Proteomes" id="UP000502508">
    <property type="component" value="Chromosome"/>
</dbReference>
<sequence length="526" mass="58205">MTTAITDVERDPDTPDDVEISATPREPQWDPTVGVPVRLEPVGEPPHRLVTIGDSLTHGVQSGAVFNTDLSYPAIVAHELGWSGFRFPTYNGFGGLPLNIELLLRDLEHRYGDQLDWWEVPLAVFRARQFLDDVDTYWENGPGSQPVAQQGIAHNLSVFGWDLNDALTKTAATCARGLTGERDAFLMPLVSRSGDRAALRVYPSASDCADMTLFDAAARLGEQNDEGRADNGIETLVIFLGANNALGAVTGLNVAWSKDGFDDPVRKRDFNVWRPTHFATELGRVAGKVRGIAARHVIWCTVPHVTIAPISRGVGAKVHPGSRYFPYYTRPWIGDRDFNARQDPKITAAQALAIDSAIDQYNQEIVRTVQAARQEGKDWYVLDLAGVLDRLAARRYLNDPLARPAWWDPYPLPPELRALTPEPDTRFLTSSGQGRATGGLFSLDGMHPTTVGYGVIAQELINVMRLAGVVFKRADGTSRPDPVLVDFRRLIRRDTLINQPPGNVTSTLDLIRWADETLDLFRRVLV</sequence>
<dbReference type="KEGG" id="pfla:Pflav_042910"/>
<dbReference type="SUPFAM" id="SSF52266">
    <property type="entry name" value="SGNH hydrolase"/>
    <property type="match status" value="1"/>
</dbReference>
<protein>
    <submittedName>
        <fullName evidence="2">Uncharacterized protein</fullName>
    </submittedName>
</protein>
<feature type="region of interest" description="Disordered" evidence="1">
    <location>
        <begin position="1"/>
        <end position="34"/>
    </location>
</feature>
<gene>
    <name evidence="2" type="ORF">Pflav_042910</name>
</gene>
<keyword evidence="3" id="KW-1185">Reference proteome</keyword>
<evidence type="ECO:0000313" key="3">
    <source>
        <dbReference type="Proteomes" id="UP000502508"/>
    </source>
</evidence>
<dbReference type="InterPro" id="IPR036514">
    <property type="entry name" value="SGNH_hydro_sf"/>
</dbReference>
<reference evidence="2 3" key="2">
    <citation type="submission" date="2020-03" db="EMBL/GenBank/DDBJ databases">
        <authorList>
            <person name="Ichikawa N."/>
            <person name="Kimura A."/>
            <person name="Kitahashi Y."/>
            <person name="Uohara A."/>
        </authorList>
    </citation>
    <scope>NUCLEOTIDE SEQUENCE [LARGE SCALE GENOMIC DNA]</scope>
    <source>
        <strain evidence="2 3">NBRC 107702</strain>
    </source>
</reference>
<accession>A0A6F8XVW9</accession>
<reference evidence="2 3" key="1">
    <citation type="submission" date="2020-03" db="EMBL/GenBank/DDBJ databases">
        <title>Whole genome shotgun sequence of Phytohabitans flavus NBRC 107702.</title>
        <authorList>
            <person name="Komaki H."/>
            <person name="Tamura T."/>
        </authorList>
    </citation>
    <scope>NUCLEOTIDE SEQUENCE [LARGE SCALE GENOMIC DNA]</scope>
    <source>
        <strain evidence="2 3">NBRC 107702</strain>
    </source>
</reference>
<evidence type="ECO:0000313" key="2">
    <source>
        <dbReference type="EMBL" id="BCB77881.1"/>
    </source>
</evidence>
<proteinExistence type="predicted"/>
<organism evidence="2 3">
    <name type="scientific">Phytohabitans flavus</name>
    <dbReference type="NCBI Taxonomy" id="1076124"/>
    <lineage>
        <taxon>Bacteria</taxon>
        <taxon>Bacillati</taxon>
        <taxon>Actinomycetota</taxon>
        <taxon>Actinomycetes</taxon>
        <taxon>Micromonosporales</taxon>
        <taxon>Micromonosporaceae</taxon>
    </lineage>
</organism>